<dbReference type="InterPro" id="IPR010723">
    <property type="entry name" value="HemN_C"/>
</dbReference>
<sequence length="412" mass="44995">MARTIPIQLAVGAHTPKGLITPFAQAGESQLTSLPPLSLYVHVPWCVRKCPYCDFNSHAAPGEIPEERYLAALTADLDQAVPLVWGRTVNTVFIGGGTPSLLSAGALDQLLGLLRSRLNLLPDAEITLEANPGTVEAARFKEYAASGVNRISLGIQSFDDASLKALGRIHDSREARDAIEIAQKYVSRVNLDLMYALPGQTLEGCLHDIDSALSFGTGHLSMYHLTLEPNTVFARFPPALPDEDLAYDMQDAVAERLGAAGFEQYEISAYARPGQRSKHNVNYWEFGDYLGIGPGAHGKLSFHDRIVREARLRSPESWMSQADSGAHISESRRVTAADLPFEFMLNALRLVDGVATTSFSERTGLSLAVIAPELRAATERGLLDPDPTRIRATPLGRRFLNDLQGMFLRDES</sequence>
<keyword evidence="13" id="KW-1185">Reference proteome</keyword>
<proteinExistence type="inferred from homology"/>
<dbReference type="InterPro" id="IPR006638">
    <property type="entry name" value="Elp3/MiaA/NifB-like_rSAM"/>
</dbReference>
<comment type="cofactor">
    <cofactor evidence="1">
        <name>[4Fe-4S] cluster</name>
        <dbReference type="ChEBI" id="CHEBI:49883"/>
    </cofactor>
</comment>
<evidence type="ECO:0000256" key="4">
    <source>
        <dbReference type="ARBA" id="ARBA00022617"/>
    </source>
</evidence>
<keyword evidence="7 10" id="KW-0408">Iron</keyword>
<dbReference type="SFLD" id="SFLDF00288">
    <property type="entry name" value="HemN-like__clustered_with_nucl"/>
    <property type="match status" value="1"/>
</dbReference>
<dbReference type="RefSeq" id="WP_148814199.1">
    <property type="nucleotide sequence ID" value="NZ_CP043046.1"/>
</dbReference>
<dbReference type="GO" id="GO:0004109">
    <property type="term" value="F:coproporphyrinogen oxidase activity"/>
    <property type="evidence" value="ECO:0007669"/>
    <property type="project" value="InterPro"/>
</dbReference>
<dbReference type="PANTHER" id="PTHR13932:SF5">
    <property type="entry name" value="RADICAL S-ADENOSYL METHIONINE DOMAIN-CONTAINING PROTEIN 1, MITOCHONDRIAL"/>
    <property type="match status" value="1"/>
</dbReference>
<reference evidence="12 13" key="1">
    <citation type="submission" date="2019-08" db="EMBL/GenBank/DDBJ databases">
        <title>Amphibian skin-associated Pigmentiphaga: genome sequence and occurrence across geography and hosts.</title>
        <authorList>
            <person name="Bletz M.C."/>
            <person name="Bunk B."/>
            <person name="Sproeer C."/>
            <person name="Biwer P."/>
            <person name="Reiter S."/>
            <person name="Rabemananjara F.C.E."/>
            <person name="Schulz S."/>
            <person name="Overmann J."/>
            <person name="Vences M."/>
        </authorList>
    </citation>
    <scope>NUCLEOTIDE SEQUENCE [LARGE SCALE GENOMIC DNA]</scope>
    <source>
        <strain evidence="12 13">Mada1488</strain>
    </source>
</reference>
<dbReference type="GO" id="GO:0051539">
    <property type="term" value="F:4 iron, 4 sulfur cluster binding"/>
    <property type="evidence" value="ECO:0007669"/>
    <property type="project" value="UniProtKB-UniRule"/>
</dbReference>
<dbReference type="GO" id="GO:0006779">
    <property type="term" value="P:porphyrin-containing compound biosynthetic process"/>
    <property type="evidence" value="ECO:0007669"/>
    <property type="project" value="InterPro"/>
</dbReference>
<dbReference type="Pfam" id="PF06969">
    <property type="entry name" value="HemN_C"/>
    <property type="match status" value="1"/>
</dbReference>
<evidence type="ECO:0000313" key="13">
    <source>
        <dbReference type="Proteomes" id="UP000325161"/>
    </source>
</evidence>
<dbReference type="Proteomes" id="UP000325161">
    <property type="component" value="Chromosome"/>
</dbReference>
<dbReference type="SFLD" id="SFLDG01082">
    <property type="entry name" value="B12-binding_domain_containing"/>
    <property type="match status" value="1"/>
</dbReference>
<keyword evidence="10" id="KW-0963">Cytoplasm</keyword>
<dbReference type="InterPro" id="IPR058240">
    <property type="entry name" value="rSAM_sf"/>
</dbReference>
<comment type="function">
    <text evidence="10">Probably acts as a heme chaperone, transferring heme to an unknown acceptor. Binds one molecule of heme per monomer, possibly covalently. Binds 1 [4Fe-4S] cluster. The cluster is coordinated with 3 cysteines and an exchangeable S-adenosyl-L-methionine.</text>
</comment>
<evidence type="ECO:0000256" key="8">
    <source>
        <dbReference type="ARBA" id="ARBA00023014"/>
    </source>
</evidence>
<comment type="similarity">
    <text evidence="2">Belongs to the anaerobic coproporphyrinogen-III oxidase family. HemW subfamily.</text>
</comment>
<comment type="subcellular location">
    <subcellularLocation>
        <location evidence="10">Cytoplasm</location>
    </subcellularLocation>
</comment>
<dbReference type="InterPro" id="IPR004559">
    <property type="entry name" value="HemW-like"/>
</dbReference>
<evidence type="ECO:0000256" key="3">
    <source>
        <dbReference type="ARBA" id="ARBA00017228"/>
    </source>
</evidence>
<dbReference type="SMART" id="SM00729">
    <property type="entry name" value="Elp3"/>
    <property type="match status" value="1"/>
</dbReference>
<dbReference type="SUPFAM" id="SSF102114">
    <property type="entry name" value="Radical SAM enzymes"/>
    <property type="match status" value="1"/>
</dbReference>
<evidence type="ECO:0000256" key="7">
    <source>
        <dbReference type="ARBA" id="ARBA00023004"/>
    </source>
</evidence>
<evidence type="ECO:0000313" key="12">
    <source>
        <dbReference type="EMBL" id="QEI05816.1"/>
    </source>
</evidence>
<dbReference type="SFLD" id="SFLDS00029">
    <property type="entry name" value="Radical_SAM"/>
    <property type="match status" value="1"/>
</dbReference>
<dbReference type="SFLD" id="SFLDG01065">
    <property type="entry name" value="anaerobic_coproporphyrinogen-I"/>
    <property type="match status" value="1"/>
</dbReference>
<dbReference type="InterPro" id="IPR034505">
    <property type="entry name" value="Coproporphyrinogen-III_oxidase"/>
</dbReference>
<evidence type="ECO:0000256" key="1">
    <source>
        <dbReference type="ARBA" id="ARBA00001966"/>
    </source>
</evidence>
<keyword evidence="8 10" id="KW-0411">Iron-sulfur</keyword>
<keyword evidence="6 10" id="KW-0479">Metal-binding</keyword>
<accession>A0A5C0AVS7</accession>
<dbReference type="InterPro" id="IPR013785">
    <property type="entry name" value="Aldolase_TIM"/>
</dbReference>
<evidence type="ECO:0000256" key="10">
    <source>
        <dbReference type="RuleBase" id="RU364116"/>
    </source>
</evidence>
<keyword evidence="5 10" id="KW-0949">S-adenosyl-L-methionine</keyword>
<keyword evidence="9 10" id="KW-0143">Chaperone</keyword>
<gene>
    <name evidence="12" type="ORF">FXN63_08105</name>
</gene>
<evidence type="ECO:0000259" key="11">
    <source>
        <dbReference type="PROSITE" id="PS51918"/>
    </source>
</evidence>
<dbReference type="EMBL" id="CP043046">
    <property type="protein sequence ID" value="QEI05816.1"/>
    <property type="molecule type" value="Genomic_DNA"/>
</dbReference>
<dbReference type="PANTHER" id="PTHR13932">
    <property type="entry name" value="COPROPORPHYRINIGEN III OXIDASE"/>
    <property type="match status" value="1"/>
</dbReference>
<dbReference type="OrthoDB" id="9808022at2"/>
<evidence type="ECO:0000256" key="5">
    <source>
        <dbReference type="ARBA" id="ARBA00022691"/>
    </source>
</evidence>
<feature type="domain" description="Radical SAM core" evidence="11">
    <location>
        <begin position="31"/>
        <end position="263"/>
    </location>
</feature>
<evidence type="ECO:0000256" key="9">
    <source>
        <dbReference type="ARBA" id="ARBA00023186"/>
    </source>
</evidence>
<dbReference type="InterPro" id="IPR007197">
    <property type="entry name" value="rSAM"/>
</dbReference>
<protein>
    <recommendedName>
        <fullName evidence="3 10">Heme chaperone HemW</fullName>
    </recommendedName>
</protein>
<keyword evidence="4 10" id="KW-0349">Heme</keyword>
<dbReference type="Pfam" id="PF04055">
    <property type="entry name" value="Radical_SAM"/>
    <property type="match status" value="1"/>
</dbReference>
<dbReference type="Gene3D" id="3.20.20.70">
    <property type="entry name" value="Aldolase class I"/>
    <property type="match status" value="1"/>
</dbReference>
<dbReference type="CDD" id="cd01335">
    <property type="entry name" value="Radical_SAM"/>
    <property type="match status" value="1"/>
</dbReference>
<evidence type="ECO:0000256" key="6">
    <source>
        <dbReference type="ARBA" id="ARBA00022723"/>
    </source>
</evidence>
<evidence type="ECO:0000256" key="2">
    <source>
        <dbReference type="ARBA" id="ARBA00006100"/>
    </source>
</evidence>
<dbReference type="GO" id="GO:0046872">
    <property type="term" value="F:metal ion binding"/>
    <property type="evidence" value="ECO:0007669"/>
    <property type="project" value="UniProtKB-UniRule"/>
</dbReference>
<dbReference type="GO" id="GO:0005737">
    <property type="term" value="C:cytoplasm"/>
    <property type="evidence" value="ECO:0007669"/>
    <property type="project" value="UniProtKB-SubCell"/>
</dbReference>
<dbReference type="PROSITE" id="PS51918">
    <property type="entry name" value="RADICAL_SAM"/>
    <property type="match status" value="1"/>
</dbReference>
<organism evidence="12 13">
    <name type="scientific">Pigmentiphaga aceris</name>
    <dbReference type="NCBI Taxonomy" id="1940612"/>
    <lineage>
        <taxon>Bacteria</taxon>
        <taxon>Pseudomonadati</taxon>
        <taxon>Pseudomonadota</taxon>
        <taxon>Betaproteobacteria</taxon>
        <taxon>Burkholderiales</taxon>
        <taxon>Alcaligenaceae</taxon>
        <taxon>Pigmentiphaga</taxon>
    </lineage>
</organism>
<dbReference type="NCBIfam" id="TIGR00539">
    <property type="entry name" value="hemN_rel"/>
    <property type="match status" value="1"/>
</dbReference>
<keyword evidence="10" id="KW-0004">4Fe-4S</keyword>
<dbReference type="SFLD" id="SFLDF00562">
    <property type="entry name" value="HemN-like__clustered_with_heat"/>
    <property type="match status" value="1"/>
</dbReference>
<name>A0A5C0AVS7_9BURK</name>
<dbReference type="AlphaFoldDB" id="A0A5C0AVS7"/>
<dbReference type="KEGG" id="pacr:FXN63_08105"/>